<keyword evidence="11 17" id="KW-0408">Iron</keyword>
<name>A0A1F6PCL6_9BACT</name>
<evidence type="ECO:0000256" key="10">
    <source>
        <dbReference type="ARBA" id="ARBA00023002"/>
    </source>
</evidence>
<keyword evidence="8 17" id="KW-0479">Metal-binding</keyword>
<dbReference type="UniPathway" id="UPA00392"/>
<keyword evidence="12 17" id="KW-0411">Iron-sulfur</keyword>
<dbReference type="STRING" id="1798709.A2538_03555"/>
<dbReference type="GO" id="GO:0052693">
    <property type="term" value="F:epoxyqueuosine reductase activity"/>
    <property type="evidence" value="ECO:0007669"/>
    <property type="project" value="UniProtKB-UniRule"/>
</dbReference>
<feature type="disulfide bond" description="Redox-active" evidence="17">
    <location>
        <begin position="170"/>
        <end position="172"/>
    </location>
</feature>
<comment type="catalytic activity">
    <reaction evidence="16 17">
        <text>epoxyqueuosine(34) in tRNA + AH2 = queuosine(34) in tRNA + A + H2O</text>
        <dbReference type="Rhea" id="RHEA:32159"/>
        <dbReference type="Rhea" id="RHEA-COMP:18571"/>
        <dbReference type="Rhea" id="RHEA-COMP:18582"/>
        <dbReference type="ChEBI" id="CHEBI:13193"/>
        <dbReference type="ChEBI" id="CHEBI:15377"/>
        <dbReference type="ChEBI" id="CHEBI:17499"/>
        <dbReference type="ChEBI" id="CHEBI:194431"/>
        <dbReference type="ChEBI" id="CHEBI:194443"/>
        <dbReference type="EC" id="1.17.99.6"/>
    </reaction>
</comment>
<sequence length="182" mass="21161">MQKFLLHTCCAPCGIVVIDELRQKYNLTVFFYNPNIYPEEEYLKRKAEVVKLCIEWGVPMVDNDYENDKWQKDVADGLETEPEGGLRCPLCFKMRLAQAAEYAAKNGFEIYGTTITSGRNKLAAIINPIGQSFAKYYKIKFYSEDWKKGGRQEKSNQMVAERGIYRQNYCGCKYSRRLKIED</sequence>
<evidence type="ECO:0000256" key="14">
    <source>
        <dbReference type="ARBA" id="ARBA00023284"/>
    </source>
</evidence>
<feature type="binding site" evidence="17">
    <location>
        <position position="88"/>
    </location>
    <ligand>
        <name>[4Fe-4S] cluster</name>
        <dbReference type="ChEBI" id="CHEBI:49883"/>
    </ligand>
</feature>
<proteinExistence type="inferred from homology"/>
<evidence type="ECO:0000256" key="1">
    <source>
        <dbReference type="ARBA" id="ARBA00002268"/>
    </source>
</evidence>
<gene>
    <name evidence="17" type="primary">queH</name>
    <name evidence="18" type="ORF">A2538_03555</name>
</gene>
<evidence type="ECO:0000256" key="11">
    <source>
        <dbReference type="ARBA" id="ARBA00023004"/>
    </source>
</evidence>
<evidence type="ECO:0000256" key="5">
    <source>
        <dbReference type="ARBA" id="ARBA00016895"/>
    </source>
</evidence>
<comment type="pathway">
    <text evidence="2 17">tRNA modification; tRNA-queuosine biosynthesis.</text>
</comment>
<keyword evidence="14 17" id="KW-0676">Redox-active center</keyword>
<dbReference type="GO" id="GO:0046872">
    <property type="term" value="F:metal ion binding"/>
    <property type="evidence" value="ECO:0007669"/>
    <property type="project" value="UniProtKB-KW"/>
</dbReference>
<dbReference type="EC" id="1.17.99.6" evidence="4 17"/>
<keyword evidence="9 17" id="KW-0671">Queuosine biosynthesis</keyword>
<accession>A0A1F6PCL6</accession>
<evidence type="ECO:0000256" key="2">
    <source>
        <dbReference type="ARBA" id="ARBA00004691"/>
    </source>
</evidence>
<evidence type="ECO:0000256" key="12">
    <source>
        <dbReference type="ARBA" id="ARBA00023014"/>
    </source>
</evidence>
<dbReference type="InterPro" id="IPR003828">
    <property type="entry name" value="QueH"/>
</dbReference>
<organism evidence="18 19">
    <name type="scientific">Candidatus Magasanikbacteria bacterium RIFOXYD2_FULL_41_14</name>
    <dbReference type="NCBI Taxonomy" id="1798709"/>
    <lineage>
        <taxon>Bacteria</taxon>
        <taxon>Candidatus Magasanikiibacteriota</taxon>
    </lineage>
</organism>
<comment type="function">
    <text evidence="1 17">Catalyzes the conversion of epoxyqueuosine (oQ) to queuosine (Q), which is a hypermodified base found in the wobble positions of tRNA(Asp), tRNA(Asn), tRNA(His) and tRNA(Tyr).</text>
</comment>
<protein>
    <recommendedName>
        <fullName evidence="5 17">Epoxyqueuosine reductase QueH</fullName>
        <ecNumber evidence="4 17">1.17.99.6</ecNumber>
    </recommendedName>
    <alternativeName>
        <fullName evidence="15 17">Queuosine biosynthesis protein QueH</fullName>
    </alternativeName>
</protein>
<feature type="binding site" evidence="17">
    <location>
        <position position="10"/>
    </location>
    <ligand>
        <name>[4Fe-4S] cluster</name>
        <dbReference type="ChEBI" id="CHEBI:49883"/>
    </ligand>
</feature>
<dbReference type="PANTHER" id="PTHR36701">
    <property type="entry name" value="EPOXYQUEUOSINE REDUCTASE QUEH"/>
    <property type="match status" value="1"/>
</dbReference>
<keyword evidence="10 17" id="KW-0560">Oxidoreductase</keyword>
<comment type="caution">
    <text evidence="18">The sequence shown here is derived from an EMBL/GenBank/DDBJ whole genome shotgun (WGS) entry which is preliminary data.</text>
</comment>
<evidence type="ECO:0000256" key="9">
    <source>
        <dbReference type="ARBA" id="ARBA00022785"/>
    </source>
</evidence>
<dbReference type="GO" id="GO:0008616">
    <property type="term" value="P:tRNA queuosine(34) biosynthetic process"/>
    <property type="evidence" value="ECO:0007669"/>
    <property type="project" value="UniProtKB-UniRule"/>
</dbReference>
<dbReference type="HAMAP" id="MF_02089">
    <property type="entry name" value="QueH"/>
    <property type="match status" value="1"/>
</dbReference>
<dbReference type="GO" id="GO:0051539">
    <property type="term" value="F:4 iron, 4 sulfur cluster binding"/>
    <property type="evidence" value="ECO:0007669"/>
    <property type="project" value="UniProtKB-UniRule"/>
</dbReference>
<evidence type="ECO:0000256" key="17">
    <source>
        <dbReference type="HAMAP-Rule" id="MF_02089"/>
    </source>
</evidence>
<evidence type="ECO:0000313" key="19">
    <source>
        <dbReference type="Proteomes" id="UP000178254"/>
    </source>
</evidence>
<evidence type="ECO:0000256" key="15">
    <source>
        <dbReference type="ARBA" id="ARBA00031446"/>
    </source>
</evidence>
<evidence type="ECO:0000256" key="13">
    <source>
        <dbReference type="ARBA" id="ARBA00023157"/>
    </source>
</evidence>
<keyword evidence="6 17" id="KW-0004">4Fe-4S</keyword>
<keyword evidence="13 17" id="KW-1015">Disulfide bond</keyword>
<keyword evidence="7 17" id="KW-0819">tRNA processing</keyword>
<evidence type="ECO:0000256" key="7">
    <source>
        <dbReference type="ARBA" id="ARBA00022694"/>
    </source>
</evidence>
<evidence type="ECO:0000256" key="8">
    <source>
        <dbReference type="ARBA" id="ARBA00022723"/>
    </source>
</evidence>
<evidence type="ECO:0000256" key="4">
    <source>
        <dbReference type="ARBA" id="ARBA00012622"/>
    </source>
</evidence>
<evidence type="ECO:0000256" key="3">
    <source>
        <dbReference type="ARBA" id="ARBA00008207"/>
    </source>
</evidence>
<dbReference type="EMBL" id="MFRE01000015">
    <property type="protein sequence ID" value="OGH93917.1"/>
    <property type="molecule type" value="Genomic_DNA"/>
</dbReference>
<dbReference type="Proteomes" id="UP000178254">
    <property type="component" value="Unassembled WGS sequence"/>
</dbReference>
<comment type="similarity">
    <text evidence="3 17">Belongs to the QueH family.</text>
</comment>
<reference evidence="18 19" key="1">
    <citation type="journal article" date="2016" name="Nat. Commun.">
        <title>Thousands of microbial genomes shed light on interconnected biogeochemical processes in an aquifer system.</title>
        <authorList>
            <person name="Anantharaman K."/>
            <person name="Brown C.T."/>
            <person name="Hug L.A."/>
            <person name="Sharon I."/>
            <person name="Castelle C.J."/>
            <person name="Probst A.J."/>
            <person name="Thomas B.C."/>
            <person name="Singh A."/>
            <person name="Wilkins M.J."/>
            <person name="Karaoz U."/>
            <person name="Brodie E.L."/>
            <person name="Williams K.H."/>
            <person name="Hubbard S.S."/>
            <person name="Banfield J.F."/>
        </authorList>
    </citation>
    <scope>NUCLEOTIDE SEQUENCE [LARGE SCALE GENOMIC DNA]</scope>
</reference>
<dbReference type="PANTHER" id="PTHR36701:SF1">
    <property type="entry name" value="EPOXYQUEUOSINE REDUCTASE QUEH"/>
    <property type="match status" value="1"/>
</dbReference>
<evidence type="ECO:0000313" key="18">
    <source>
        <dbReference type="EMBL" id="OGH93917.1"/>
    </source>
</evidence>
<evidence type="ECO:0000256" key="16">
    <source>
        <dbReference type="ARBA" id="ARBA00047415"/>
    </source>
</evidence>
<dbReference type="Pfam" id="PF02677">
    <property type="entry name" value="QueH"/>
    <property type="match status" value="1"/>
</dbReference>
<feature type="binding site" evidence="17">
    <location>
        <position position="91"/>
    </location>
    <ligand>
        <name>[4Fe-4S] cluster</name>
        <dbReference type="ChEBI" id="CHEBI:49883"/>
    </ligand>
</feature>
<evidence type="ECO:0000256" key="6">
    <source>
        <dbReference type="ARBA" id="ARBA00022485"/>
    </source>
</evidence>
<dbReference type="AlphaFoldDB" id="A0A1F6PCL6"/>
<feature type="binding site" evidence="17">
    <location>
        <position position="9"/>
    </location>
    <ligand>
        <name>[4Fe-4S] cluster</name>
        <dbReference type="ChEBI" id="CHEBI:49883"/>
    </ligand>
</feature>